<dbReference type="Proteomes" id="UP001429601">
    <property type="component" value="Unassembled WGS sequence"/>
</dbReference>
<reference evidence="1 2" key="1">
    <citation type="journal article" date="2011" name="Curr. Microbiol.">
        <title>Luteibacter jiangsuensis sp. nov.: a methamidophos-degrading bacterium isolated from a methamidophos-manufacturing factory.</title>
        <authorList>
            <person name="Wang L."/>
            <person name="Wang G.L."/>
            <person name="Li S.P."/>
            <person name="Jiang J.D."/>
        </authorList>
    </citation>
    <scope>NUCLEOTIDE SEQUENCE [LARGE SCALE GENOMIC DNA]</scope>
    <source>
        <strain evidence="1 2">CGMCC 1.10133</strain>
    </source>
</reference>
<gene>
    <name evidence="1" type="ORF">HBF26_01590</name>
</gene>
<evidence type="ECO:0008006" key="3">
    <source>
        <dbReference type="Google" id="ProtNLM"/>
    </source>
</evidence>
<protein>
    <recommendedName>
        <fullName evidence="3">S1 motif domain-containing protein</fullName>
    </recommendedName>
</protein>
<keyword evidence="2" id="KW-1185">Reference proteome</keyword>
<organism evidence="1 2">
    <name type="scientific">Luteibacter jiangsuensis</name>
    <dbReference type="NCBI Taxonomy" id="637577"/>
    <lineage>
        <taxon>Bacteria</taxon>
        <taxon>Pseudomonadati</taxon>
        <taxon>Pseudomonadota</taxon>
        <taxon>Gammaproteobacteria</taxon>
        <taxon>Lysobacterales</taxon>
        <taxon>Rhodanobacteraceae</taxon>
        <taxon>Luteibacter</taxon>
    </lineage>
</organism>
<name>A0ABX0PYS2_9GAMM</name>
<sequence length="182" mass="19937">MHWIDPDHLPETRGIVRTLVLNPHGLLDGLLLDDDTEIHVAPHLSGQLLSRIRPGEQVTVRGLRHRGMPLIVALAVTPARGRTVVDEGPGHEKLPKHLEGKRERWGYSGVVERLLHGPKGDIHGALLDDGVILRFPPHAAQGVKLREGQAVDVDGAWFESRHGTVIDVDHLATAGRPLVAVR</sequence>
<evidence type="ECO:0000313" key="1">
    <source>
        <dbReference type="EMBL" id="NID03563.1"/>
    </source>
</evidence>
<comment type="caution">
    <text evidence="1">The sequence shown here is derived from an EMBL/GenBank/DDBJ whole genome shotgun (WGS) entry which is preliminary data.</text>
</comment>
<dbReference type="EMBL" id="JAAQQR010000001">
    <property type="protein sequence ID" value="NID03563.1"/>
    <property type="molecule type" value="Genomic_DNA"/>
</dbReference>
<dbReference type="RefSeq" id="WP_167122401.1">
    <property type="nucleotide sequence ID" value="NZ_JAAQQR010000001.1"/>
</dbReference>
<accession>A0ABX0PYS2</accession>
<evidence type="ECO:0000313" key="2">
    <source>
        <dbReference type="Proteomes" id="UP001429601"/>
    </source>
</evidence>
<proteinExistence type="predicted"/>